<dbReference type="GeneID" id="24101784"/>
<dbReference type="AlphaFoldDB" id="J7S634"/>
<protein>
    <submittedName>
        <fullName evidence="2">Uncharacterized protein</fullName>
    </submittedName>
</protein>
<dbReference type="InParanoid" id="J7S634"/>
<keyword evidence="3" id="KW-1185">Reference proteome</keyword>
<reference evidence="2 3" key="1">
    <citation type="journal article" date="2012" name="Appl. Environ. Microbiol.">
        <title>Short-read sequencing for genomic analysis of the brown rot fungus Fibroporia radiculosa.</title>
        <authorList>
            <person name="Tang J.D."/>
            <person name="Perkins A.D."/>
            <person name="Sonstegard T.S."/>
            <person name="Schroeder S.G."/>
            <person name="Burgess S.C."/>
            <person name="Diehl S.V."/>
        </authorList>
    </citation>
    <scope>NUCLEOTIDE SEQUENCE [LARGE SCALE GENOMIC DNA]</scope>
    <source>
        <strain evidence="2 3">TFFH 294</strain>
    </source>
</reference>
<organism evidence="2 3">
    <name type="scientific">Fibroporia radiculosa</name>
    <dbReference type="NCBI Taxonomy" id="599839"/>
    <lineage>
        <taxon>Eukaryota</taxon>
        <taxon>Fungi</taxon>
        <taxon>Dikarya</taxon>
        <taxon>Basidiomycota</taxon>
        <taxon>Agaricomycotina</taxon>
        <taxon>Agaricomycetes</taxon>
        <taxon>Polyporales</taxon>
        <taxon>Fibroporiaceae</taxon>
        <taxon>Fibroporia</taxon>
    </lineage>
</organism>
<evidence type="ECO:0000256" key="1">
    <source>
        <dbReference type="SAM" id="MobiDB-lite"/>
    </source>
</evidence>
<feature type="region of interest" description="Disordered" evidence="1">
    <location>
        <begin position="1"/>
        <end position="22"/>
    </location>
</feature>
<dbReference type="HOGENOM" id="CLU_1619036_0_0_1"/>
<dbReference type="Proteomes" id="UP000006352">
    <property type="component" value="Unassembled WGS sequence"/>
</dbReference>
<name>J7S634_9APHY</name>
<gene>
    <name evidence="2" type="ORF">FIBRA_09193</name>
</gene>
<accession>J7S634</accession>
<evidence type="ECO:0000313" key="2">
    <source>
        <dbReference type="EMBL" id="CCM06884.1"/>
    </source>
</evidence>
<sequence length="172" mass="19241">MVVGQHSAPSSETRAESHPPLSRAHPSFKLAFEVLRLPTNYDYDTLNYVCNLQTTPTPFDLCLRPALPLRRTPTRSAKSLEVPFSRPTLGRDSCARAQIALRLRVVEPAPLLPFLRFYKKSECSDGPKQSCDTVPRKSSEVVTLSELSQLQALTHNSFSEKQQLTLFFAPPS</sequence>
<proteinExistence type="predicted"/>
<dbReference type="EMBL" id="HE797549">
    <property type="protein sequence ID" value="CCM06884.1"/>
    <property type="molecule type" value="Genomic_DNA"/>
</dbReference>
<dbReference type="RefSeq" id="XP_012176905.1">
    <property type="nucleotide sequence ID" value="XM_012321515.1"/>
</dbReference>
<evidence type="ECO:0000313" key="3">
    <source>
        <dbReference type="Proteomes" id="UP000006352"/>
    </source>
</evidence>